<dbReference type="WBParaSite" id="MBELARI_LOCUS15380">
    <property type="protein sequence ID" value="MBELARI_LOCUS15380"/>
    <property type="gene ID" value="MBELARI_LOCUS15380"/>
</dbReference>
<dbReference type="AlphaFoldDB" id="A0AAF3FVE2"/>
<keyword evidence="2" id="KW-1185">Reference proteome</keyword>
<evidence type="ECO:0000313" key="4">
    <source>
        <dbReference type="WBParaSite" id="MBELARI_LOCUS994"/>
    </source>
</evidence>
<dbReference type="WBParaSite" id="MBELARI_LOCUS994">
    <property type="protein sequence ID" value="MBELARI_LOCUS994"/>
    <property type="gene ID" value="MBELARI_LOCUS994"/>
</dbReference>
<keyword evidence="1" id="KW-0812">Transmembrane</keyword>
<protein>
    <submittedName>
        <fullName evidence="3 4">Uncharacterized protein</fullName>
    </submittedName>
</protein>
<sequence length="134" mass="14551">MASKIWLSPLTPDRIVTMNRVIFAFLMLFGLIGTTCPPPPQPTIGYDPSFGNGAYSFAFNAVYEVGPTGCPSGTTCYNGSVNEYCFEKCDALPFKSTLKIVGQPSFRSSCSSSGNKCYLTPRPERGTQTIECYA</sequence>
<keyword evidence="1" id="KW-1133">Transmembrane helix</keyword>
<dbReference type="Proteomes" id="UP000887575">
    <property type="component" value="Unassembled WGS sequence"/>
</dbReference>
<accession>A0AAF3FVE2</accession>
<evidence type="ECO:0000313" key="3">
    <source>
        <dbReference type="WBParaSite" id="MBELARI_LOCUS15380"/>
    </source>
</evidence>
<reference evidence="3 4" key="1">
    <citation type="submission" date="2024-02" db="UniProtKB">
        <authorList>
            <consortium name="WormBaseParasite"/>
        </authorList>
    </citation>
    <scope>IDENTIFICATION</scope>
</reference>
<evidence type="ECO:0000313" key="2">
    <source>
        <dbReference type="Proteomes" id="UP000887575"/>
    </source>
</evidence>
<feature type="transmembrane region" description="Helical" evidence="1">
    <location>
        <begin position="21"/>
        <end position="40"/>
    </location>
</feature>
<evidence type="ECO:0000256" key="1">
    <source>
        <dbReference type="SAM" id="Phobius"/>
    </source>
</evidence>
<organism evidence="2 4">
    <name type="scientific">Mesorhabditis belari</name>
    <dbReference type="NCBI Taxonomy" id="2138241"/>
    <lineage>
        <taxon>Eukaryota</taxon>
        <taxon>Metazoa</taxon>
        <taxon>Ecdysozoa</taxon>
        <taxon>Nematoda</taxon>
        <taxon>Chromadorea</taxon>
        <taxon>Rhabditida</taxon>
        <taxon>Rhabditina</taxon>
        <taxon>Rhabditomorpha</taxon>
        <taxon>Rhabditoidea</taxon>
        <taxon>Rhabditidae</taxon>
        <taxon>Mesorhabditinae</taxon>
        <taxon>Mesorhabditis</taxon>
    </lineage>
</organism>
<proteinExistence type="predicted"/>
<name>A0AAF3FVE2_9BILA</name>
<keyword evidence="1" id="KW-0472">Membrane</keyword>